<dbReference type="AlphaFoldDB" id="A0A158PDF8"/>
<name>A0A158PDF8_ANGCS</name>
<dbReference type="InterPro" id="IPR023214">
    <property type="entry name" value="HAD_sf"/>
</dbReference>
<dbReference type="InterPro" id="IPR052898">
    <property type="entry name" value="ACAD10-like"/>
</dbReference>
<sequence length="208" mass="23315">MSKSIPGSTAVLVSVWSHGGKSPSDPRGRRVPVVVTTWADFGQADLRTPGNHNGYTNKNPKKTEIMLGPTQPMKIDHPSVQDFISELEELDVYFVSGFLWSKERSRKTAAYEVIHRRNDLERGAKLESPKMVIKAVVFDMGGVLIPTPTNFIEDLEQKNGFAPGSLLSTLHKAMLSEHFKALEKGEITAEDFDPLFTDLYNKEVWRLD</sequence>
<dbReference type="PANTHER" id="PTHR47829:SF1">
    <property type="entry name" value="HAD FAMILY PHOSPHATASE"/>
    <property type="match status" value="1"/>
</dbReference>
<dbReference type="WBParaSite" id="ACOC_0000062401-mRNA-1">
    <property type="protein sequence ID" value="ACOC_0000062401-mRNA-1"/>
    <property type="gene ID" value="ACOC_0000062401"/>
</dbReference>
<organism evidence="3">
    <name type="scientific">Angiostrongylus costaricensis</name>
    <name type="common">Nematode worm</name>
    <dbReference type="NCBI Taxonomy" id="334426"/>
    <lineage>
        <taxon>Eukaryota</taxon>
        <taxon>Metazoa</taxon>
        <taxon>Ecdysozoa</taxon>
        <taxon>Nematoda</taxon>
        <taxon>Chromadorea</taxon>
        <taxon>Rhabditida</taxon>
        <taxon>Rhabditina</taxon>
        <taxon>Rhabditomorpha</taxon>
        <taxon>Strongyloidea</taxon>
        <taxon>Metastrongylidae</taxon>
        <taxon>Angiostrongylus</taxon>
    </lineage>
</organism>
<gene>
    <name evidence="1" type="ORF">ACOC_LOCUS625</name>
</gene>
<protein>
    <submittedName>
        <fullName evidence="3">HAD-like domain-containing protein</fullName>
    </submittedName>
</protein>
<dbReference type="PANTHER" id="PTHR47829">
    <property type="entry name" value="HYDROLASE, PUTATIVE (AFU_ORTHOLOGUE AFUA_1G12880)-RELATED"/>
    <property type="match status" value="1"/>
</dbReference>
<reference evidence="1 2" key="2">
    <citation type="submission" date="2018-11" db="EMBL/GenBank/DDBJ databases">
        <authorList>
            <consortium name="Pathogen Informatics"/>
        </authorList>
    </citation>
    <scope>NUCLEOTIDE SEQUENCE [LARGE SCALE GENOMIC DNA]</scope>
    <source>
        <strain evidence="1 2">Costa Rica</strain>
    </source>
</reference>
<dbReference type="SUPFAM" id="SSF56784">
    <property type="entry name" value="HAD-like"/>
    <property type="match status" value="1"/>
</dbReference>
<dbReference type="Gene3D" id="3.40.50.1000">
    <property type="entry name" value="HAD superfamily/HAD-like"/>
    <property type="match status" value="1"/>
</dbReference>
<proteinExistence type="predicted"/>
<dbReference type="Proteomes" id="UP000267027">
    <property type="component" value="Unassembled WGS sequence"/>
</dbReference>
<accession>A0A158PDF8</accession>
<keyword evidence="2" id="KW-1185">Reference proteome</keyword>
<evidence type="ECO:0000313" key="1">
    <source>
        <dbReference type="EMBL" id="VDM52210.1"/>
    </source>
</evidence>
<dbReference type="OrthoDB" id="408373at2759"/>
<dbReference type="STRING" id="334426.A0A158PDF8"/>
<reference evidence="3" key="1">
    <citation type="submission" date="2016-04" db="UniProtKB">
        <authorList>
            <consortium name="WormBaseParasite"/>
        </authorList>
    </citation>
    <scope>IDENTIFICATION</scope>
</reference>
<evidence type="ECO:0000313" key="3">
    <source>
        <dbReference type="WBParaSite" id="ACOC_0000062401-mRNA-1"/>
    </source>
</evidence>
<dbReference type="InterPro" id="IPR036412">
    <property type="entry name" value="HAD-like_sf"/>
</dbReference>
<evidence type="ECO:0000313" key="2">
    <source>
        <dbReference type="Proteomes" id="UP000267027"/>
    </source>
</evidence>
<dbReference type="EMBL" id="UYYA01000068">
    <property type="protein sequence ID" value="VDM52210.1"/>
    <property type="molecule type" value="Genomic_DNA"/>
</dbReference>